<feature type="region of interest" description="Disordered" evidence="1">
    <location>
        <begin position="67"/>
        <end position="96"/>
    </location>
</feature>
<gene>
    <name evidence="2" type="ORF">QBC35DRAFT_470649</name>
</gene>
<dbReference type="AlphaFoldDB" id="A0AAN6X1J4"/>
<accession>A0AAN6X1J4</accession>
<keyword evidence="3" id="KW-1185">Reference proteome</keyword>
<feature type="region of interest" description="Disordered" evidence="1">
    <location>
        <begin position="245"/>
        <end position="272"/>
    </location>
</feature>
<reference evidence="2" key="2">
    <citation type="submission" date="2023-05" db="EMBL/GenBank/DDBJ databases">
        <authorList>
            <consortium name="Lawrence Berkeley National Laboratory"/>
            <person name="Steindorff A."/>
            <person name="Hensen N."/>
            <person name="Bonometti L."/>
            <person name="Westerberg I."/>
            <person name="Brannstrom I.O."/>
            <person name="Guillou S."/>
            <person name="Cros-Aarteil S."/>
            <person name="Calhoun S."/>
            <person name="Haridas S."/>
            <person name="Kuo A."/>
            <person name="Mondo S."/>
            <person name="Pangilinan J."/>
            <person name="Riley R."/>
            <person name="Labutti K."/>
            <person name="Andreopoulos B."/>
            <person name="Lipzen A."/>
            <person name="Chen C."/>
            <person name="Yanf M."/>
            <person name="Daum C."/>
            <person name="Ng V."/>
            <person name="Clum A."/>
            <person name="Ohm R."/>
            <person name="Martin F."/>
            <person name="Silar P."/>
            <person name="Natvig D."/>
            <person name="Lalanne C."/>
            <person name="Gautier V."/>
            <person name="Ament-Velasquez S.L."/>
            <person name="Kruys A."/>
            <person name="Hutchinson M.I."/>
            <person name="Powell A.J."/>
            <person name="Barry K."/>
            <person name="Miller A.N."/>
            <person name="Grigoriev I.V."/>
            <person name="Debuchy R."/>
            <person name="Gladieux P."/>
            <person name="Thoren M.H."/>
            <person name="Johannesson H."/>
        </authorList>
    </citation>
    <scope>NUCLEOTIDE SEQUENCE</scope>
    <source>
        <strain evidence="2">PSN309</strain>
    </source>
</reference>
<evidence type="ECO:0000256" key="1">
    <source>
        <dbReference type="SAM" id="MobiDB-lite"/>
    </source>
</evidence>
<feature type="compositionally biased region" description="Basic and acidic residues" evidence="1">
    <location>
        <begin position="261"/>
        <end position="272"/>
    </location>
</feature>
<evidence type="ECO:0000313" key="2">
    <source>
        <dbReference type="EMBL" id="KAK4191623.1"/>
    </source>
</evidence>
<feature type="compositionally biased region" description="Basic and acidic residues" evidence="1">
    <location>
        <begin position="67"/>
        <end position="77"/>
    </location>
</feature>
<sequence length="303" mass="34015">MERGAETFENQISFNRRRNSLRLTAGGMRVQYGRSAKMLANDEAVLLLEGLYKSGCGVLSPRPVLPEKRDGCQDRASQRRGRPAAGQRRGASSQPLFPVARQWKTDEDGCRVKKDLRVGTIEIWLHYEYLRALVRITLVVHQRIKKAGLHSQLLDMQATQPYSRNECITDDDERSNAEIVDAAPDPPMAQTLGSLGCCVMIQLLGAEFDGRKMVRFVVNPNPFICPTSKDPRILNHPGLMQRKMMCSRPKRPREVGGFGEIWRDGDRDKGRQETVAATSLPVWQSGKATFLRSPPIIDDSLEG</sequence>
<comment type="caution">
    <text evidence="2">The sequence shown here is derived from an EMBL/GenBank/DDBJ whole genome shotgun (WGS) entry which is preliminary data.</text>
</comment>
<reference evidence="2" key="1">
    <citation type="journal article" date="2023" name="Mol. Phylogenet. Evol.">
        <title>Genome-scale phylogeny and comparative genomics of the fungal order Sordariales.</title>
        <authorList>
            <person name="Hensen N."/>
            <person name="Bonometti L."/>
            <person name="Westerberg I."/>
            <person name="Brannstrom I.O."/>
            <person name="Guillou S."/>
            <person name="Cros-Aarteil S."/>
            <person name="Calhoun S."/>
            <person name="Haridas S."/>
            <person name="Kuo A."/>
            <person name="Mondo S."/>
            <person name="Pangilinan J."/>
            <person name="Riley R."/>
            <person name="LaButti K."/>
            <person name="Andreopoulos B."/>
            <person name="Lipzen A."/>
            <person name="Chen C."/>
            <person name="Yan M."/>
            <person name="Daum C."/>
            <person name="Ng V."/>
            <person name="Clum A."/>
            <person name="Steindorff A."/>
            <person name="Ohm R.A."/>
            <person name="Martin F."/>
            <person name="Silar P."/>
            <person name="Natvig D.O."/>
            <person name="Lalanne C."/>
            <person name="Gautier V."/>
            <person name="Ament-Velasquez S.L."/>
            <person name="Kruys A."/>
            <person name="Hutchinson M.I."/>
            <person name="Powell A.J."/>
            <person name="Barry K."/>
            <person name="Miller A.N."/>
            <person name="Grigoriev I.V."/>
            <person name="Debuchy R."/>
            <person name="Gladieux P."/>
            <person name="Hiltunen Thoren M."/>
            <person name="Johannesson H."/>
        </authorList>
    </citation>
    <scope>NUCLEOTIDE SEQUENCE</scope>
    <source>
        <strain evidence="2">PSN309</strain>
    </source>
</reference>
<evidence type="ECO:0000313" key="3">
    <source>
        <dbReference type="Proteomes" id="UP001302126"/>
    </source>
</evidence>
<proteinExistence type="predicted"/>
<feature type="compositionally biased region" description="Low complexity" evidence="1">
    <location>
        <begin position="83"/>
        <end position="93"/>
    </location>
</feature>
<dbReference type="Proteomes" id="UP001302126">
    <property type="component" value="Unassembled WGS sequence"/>
</dbReference>
<organism evidence="2 3">
    <name type="scientific">Podospora australis</name>
    <dbReference type="NCBI Taxonomy" id="1536484"/>
    <lineage>
        <taxon>Eukaryota</taxon>
        <taxon>Fungi</taxon>
        <taxon>Dikarya</taxon>
        <taxon>Ascomycota</taxon>
        <taxon>Pezizomycotina</taxon>
        <taxon>Sordariomycetes</taxon>
        <taxon>Sordariomycetidae</taxon>
        <taxon>Sordariales</taxon>
        <taxon>Podosporaceae</taxon>
        <taxon>Podospora</taxon>
    </lineage>
</organism>
<protein>
    <submittedName>
        <fullName evidence="2">Uncharacterized protein</fullName>
    </submittedName>
</protein>
<dbReference type="EMBL" id="MU864358">
    <property type="protein sequence ID" value="KAK4191623.1"/>
    <property type="molecule type" value="Genomic_DNA"/>
</dbReference>
<name>A0AAN6X1J4_9PEZI</name>